<dbReference type="EMBL" id="LT594511">
    <property type="protein sequence ID" value="SBT76473.1"/>
    <property type="molecule type" value="Genomic_DNA"/>
</dbReference>
<sequence length="630" mass="74873">MTDDKVEKVMFSNKFCTSEDVKTTSVLESNCVKMQGYMRNITLEKLNCLRTVETLNLSNFYLLYVYLKDVYYIFLHFVCHINGEELLLKEKGDIKNSFLFNTKIEEFEEFFACLKSFMLCKTNKNRMNVQVENTHDAYRDNQTSRKKKKAHAKGTEQSGQMEKQEEGHGKKDEEKDDEEGGKKGEEDEKNILCLEEFSCTRNLPYANEFLQLLYTTEKIKFFNIDKLVNEKIKKENLFEESYVRINNNISIYKLSYLYFNDKLKRIRLDYMFHLVLANRRKSKNVLKDAHRNKEGKPCGETFYTIYEQLFLVYFSHFKFYIFSFLLYSYMRHVNPEKGGARGGSGLGTKGEFLYNSEDNLKNLGSVVSHILHFINTLLHNIHFFLKRENISSNQDENSSPKDKGNTYNRERINDILKKNFFFKIIHIEHIDLALSCIVLLNVQSHDYLHSYFYLDRIYDDFMHTFEKYGASIALWKHLRRANYFRFFEDVKTLSLIERCALFPNLKNIRLECLYGILHSANNRNKYSLTVKLIDEYLNFCNIERTTYFLNCLSIQVEGGRISFNMSNRANVDGKSRCFLLDNKNECIKNFLKLYRESIEDYVYIIYQEKNFDEKKCFSKFDVPYLIFFGE</sequence>
<feature type="compositionally biased region" description="Basic and acidic residues" evidence="1">
    <location>
        <begin position="162"/>
        <end position="173"/>
    </location>
</feature>
<evidence type="ECO:0000313" key="3">
    <source>
        <dbReference type="Proteomes" id="UP000243200"/>
    </source>
</evidence>
<feature type="region of interest" description="Disordered" evidence="1">
    <location>
        <begin position="131"/>
        <end position="184"/>
    </location>
</feature>
<dbReference type="VEuPathDB" id="PlasmoDB:POWCR01_070030000"/>
<dbReference type="OrthoDB" id="371809at2759"/>
<reference evidence="2 3" key="1">
    <citation type="submission" date="2016-06" db="EMBL/GenBank/DDBJ databases">
        <authorList>
            <consortium name="Pathogen Informatics"/>
        </authorList>
    </citation>
    <scope>NUCLEOTIDE SEQUENCE [LARGE SCALE GENOMIC DNA]</scope>
    <source>
        <strain evidence="2">PowCR01</strain>
    </source>
</reference>
<evidence type="ECO:0000313" key="2">
    <source>
        <dbReference type="EMBL" id="SBT76473.1"/>
    </source>
</evidence>
<organism evidence="2 3">
    <name type="scientific">Plasmodium ovale</name>
    <name type="common">malaria parasite P. ovale</name>
    <dbReference type="NCBI Taxonomy" id="36330"/>
    <lineage>
        <taxon>Eukaryota</taxon>
        <taxon>Sar</taxon>
        <taxon>Alveolata</taxon>
        <taxon>Apicomplexa</taxon>
        <taxon>Aconoidasida</taxon>
        <taxon>Haemosporida</taxon>
        <taxon>Plasmodiidae</taxon>
        <taxon>Plasmodium</taxon>
        <taxon>Plasmodium (Plasmodium)</taxon>
    </lineage>
</organism>
<evidence type="ECO:0000256" key="1">
    <source>
        <dbReference type="SAM" id="MobiDB-lite"/>
    </source>
</evidence>
<gene>
    <name evidence="2" type="primary">PowCR01_070030000</name>
    <name evidence="2" type="ORF">POWCR01_070030000</name>
</gene>
<name>A0A1C3KQU0_PLAOA</name>
<dbReference type="Proteomes" id="UP000243200">
    <property type="component" value="Chromosome 7"/>
</dbReference>
<feature type="compositionally biased region" description="Basic and acidic residues" evidence="1">
    <location>
        <begin position="133"/>
        <end position="143"/>
    </location>
</feature>
<proteinExistence type="predicted"/>
<dbReference type="VEuPathDB" id="PlasmoDB:PocGH01_07035700"/>
<accession>A0A1C3KQU0</accession>
<dbReference type="AlphaFoldDB" id="A0A1C3KQU0"/>
<protein>
    <submittedName>
        <fullName evidence="2">Uncharacterized protein</fullName>
    </submittedName>
</protein>